<reference evidence="1" key="1">
    <citation type="submission" date="2022-08" db="EMBL/GenBank/DDBJ databases">
        <authorList>
            <person name="Gutierrez-Valencia J."/>
        </authorList>
    </citation>
    <scope>NUCLEOTIDE SEQUENCE</scope>
</reference>
<dbReference type="Proteomes" id="UP001154282">
    <property type="component" value="Unassembled WGS sequence"/>
</dbReference>
<evidence type="ECO:0000313" key="2">
    <source>
        <dbReference type="Proteomes" id="UP001154282"/>
    </source>
</evidence>
<accession>A0AAV0QX96</accession>
<gene>
    <name evidence="1" type="ORF">LITE_LOCUS45427</name>
</gene>
<keyword evidence="2" id="KW-1185">Reference proteome</keyword>
<proteinExistence type="predicted"/>
<organism evidence="1 2">
    <name type="scientific">Linum tenue</name>
    <dbReference type="NCBI Taxonomy" id="586396"/>
    <lineage>
        <taxon>Eukaryota</taxon>
        <taxon>Viridiplantae</taxon>
        <taxon>Streptophyta</taxon>
        <taxon>Embryophyta</taxon>
        <taxon>Tracheophyta</taxon>
        <taxon>Spermatophyta</taxon>
        <taxon>Magnoliopsida</taxon>
        <taxon>eudicotyledons</taxon>
        <taxon>Gunneridae</taxon>
        <taxon>Pentapetalae</taxon>
        <taxon>rosids</taxon>
        <taxon>fabids</taxon>
        <taxon>Malpighiales</taxon>
        <taxon>Linaceae</taxon>
        <taxon>Linum</taxon>
    </lineage>
</organism>
<dbReference type="AlphaFoldDB" id="A0AAV0QX96"/>
<name>A0AAV0QX96_9ROSI</name>
<protein>
    <submittedName>
        <fullName evidence="1">Uncharacterized protein</fullName>
    </submittedName>
</protein>
<dbReference type="EMBL" id="CAMGYJ010000010">
    <property type="protein sequence ID" value="CAI0550139.1"/>
    <property type="molecule type" value="Genomic_DNA"/>
</dbReference>
<evidence type="ECO:0000313" key="1">
    <source>
        <dbReference type="EMBL" id="CAI0550139.1"/>
    </source>
</evidence>
<sequence length="50" mass="5755">MMAAKEAFFERQQASDAELYRKQKEAEGLMALAKAQRFYVKTLQDALRGD</sequence>
<comment type="caution">
    <text evidence="1">The sequence shown here is derived from an EMBL/GenBank/DDBJ whole genome shotgun (WGS) entry which is preliminary data.</text>
</comment>